<feature type="chain" id="PRO_5046011153" evidence="2">
    <location>
        <begin position="26"/>
        <end position="354"/>
    </location>
</feature>
<keyword evidence="4" id="KW-1185">Reference proteome</keyword>
<feature type="transmembrane region" description="Helical" evidence="1">
    <location>
        <begin position="333"/>
        <end position="350"/>
    </location>
</feature>
<dbReference type="Proteomes" id="UP000616779">
    <property type="component" value="Unassembled WGS sequence"/>
</dbReference>
<evidence type="ECO:0000256" key="2">
    <source>
        <dbReference type="SAM" id="SignalP"/>
    </source>
</evidence>
<dbReference type="InterPro" id="IPR018247">
    <property type="entry name" value="EF_Hand_1_Ca_BS"/>
</dbReference>
<protein>
    <submittedName>
        <fullName evidence="3">HupE/UreJ family protein</fullName>
    </submittedName>
</protein>
<evidence type="ECO:0000256" key="1">
    <source>
        <dbReference type="SAM" id="Phobius"/>
    </source>
</evidence>
<feature type="signal peptide" evidence="2">
    <location>
        <begin position="1"/>
        <end position="25"/>
    </location>
</feature>
<dbReference type="RefSeq" id="WP_171640758.1">
    <property type="nucleotide sequence ID" value="NZ_WHOA01000018.1"/>
</dbReference>
<proteinExistence type="predicted"/>
<feature type="transmembrane region" description="Helical" evidence="1">
    <location>
        <begin position="188"/>
        <end position="205"/>
    </location>
</feature>
<name>A0ABX1XRB1_9BACL</name>
<feature type="transmembrane region" description="Helical" evidence="1">
    <location>
        <begin position="237"/>
        <end position="255"/>
    </location>
</feature>
<keyword evidence="2" id="KW-0732">Signal</keyword>
<sequence>MKLRSSLLSLIIIFLCLGFATTALAHTTSTGLSSLNVEGNEILYALYLDQSDLIPKFDSNGDNKLENEEVISQKESLEPYLQKGLHIDVDSKPLKMEILSMRVAQRDTTNTVLFQLRFTADEVIEQFNLHYNLVFDDAPAHTSTLIVRSGENLQNDVIDSANRDILINLPQPKIGAVLWKYFKLGIEHILTGYDHLIFLLSLVLIASRFKEALKIVTAFTIAHSLTLFLVASGRVHVIPSWVEALIAATICYVAVENMFVQKAKWRWALTAIFGLIHGMGFAGALAETGLPKGNLIGALLTFNLGVETGQIMILCLLLPLLIWLRKFPWYRKMMISTSCLIFVLALYWLIQRLH</sequence>
<keyword evidence="1" id="KW-0472">Membrane</keyword>
<keyword evidence="1" id="KW-0812">Transmembrane</keyword>
<feature type="transmembrane region" description="Helical" evidence="1">
    <location>
        <begin position="212"/>
        <end position="231"/>
    </location>
</feature>
<gene>
    <name evidence="3" type="ORF">GC098_02720</name>
</gene>
<keyword evidence="1" id="KW-1133">Transmembrane helix</keyword>
<dbReference type="InterPro" id="IPR032809">
    <property type="entry name" value="Put_HupE_UreJ"/>
</dbReference>
<feature type="transmembrane region" description="Helical" evidence="1">
    <location>
        <begin position="298"/>
        <end position="321"/>
    </location>
</feature>
<dbReference type="Pfam" id="PF13795">
    <property type="entry name" value="HupE_UreJ_2"/>
    <property type="match status" value="1"/>
</dbReference>
<dbReference type="PROSITE" id="PS00018">
    <property type="entry name" value="EF_HAND_1"/>
    <property type="match status" value="1"/>
</dbReference>
<evidence type="ECO:0000313" key="3">
    <source>
        <dbReference type="EMBL" id="NOU70358.1"/>
    </source>
</evidence>
<feature type="transmembrane region" description="Helical" evidence="1">
    <location>
        <begin position="267"/>
        <end position="286"/>
    </location>
</feature>
<dbReference type="EMBL" id="WHOA01000018">
    <property type="protein sequence ID" value="NOU70358.1"/>
    <property type="molecule type" value="Genomic_DNA"/>
</dbReference>
<accession>A0ABX1XRB1</accession>
<comment type="caution">
    <text evidence="3">The sequence shown here is derived from an EMBL/GenBank/DDBJ whole genome shotgun (WGS) entry which is preliminary data.</text>
</comment>
<organism evidence="3 4">
    <name type="scientific">Paenibacillus phytorum</name>
    <dbReference type="NCBI Taxonomy" id="2654977"/>
    <lineage>
        <taxon>Bacteria</taxon>
        <taxon>Bacillati</taxon>
        <taxon>Bacillota</taxon>
        <taxon>Bacilli</taxon>
        <taxon>Bacillales</taxon>
        <taxon>Paenibacillaceae</taxon>
        <taxon>Paenibacillus</taxon>
    </lineage>
</organism>
<reference evidence="3 4" key="1">
    <citation type="submission" date="2019-10" db="EMBL/GenBank/DDBJ databases">
        <title>Description of Paenibacillus terrestris sp. nov.</title>
        <authorList>
            <person name="Carlier A."/>
            <person name="Qi S."/>
        </authorList>
    </citation>
    <scope>NUCLEOTIDE SEQUENCE [LARGE SCALE GENOMIC DNA]</scope>
    <source>
        <strain evidence="3 4">LMG 31458</strain>
    </source>
</reference>
<evidence type="ECO:0000313" key="4">
    <source>
        <dbReference type="Proteomes" id="UP000616779"/>
    </source>
</evidence>